<evidence type="ECO:0000313" key="2">
    <source>
        <dbReference type="EMBL" id="SUA72820.1"/>
    </source>
</evidence>
<reference evidence="2 3" key="1">
    <citation type="submission" date="2018-06" db="EMBL/GenBank/DDBJ databases">
        <authorList>
            <consortium name="Pathogen Informatics"/>
            <person name="Doyle S."/>
        </authorList>
    </citation>
    <scope>NUCLEOTIDE SEQUENCE [LARGE SCALE GENOMIC DNA]</scope>
    <source>
        <strain evidence="2 3">NCTC1934</strain>
    </source>
</reference>
<proteinExistence type="predicted"/>
<dbReference type="RefSeq" id="WP_039818570.1">
    <property type="nucleotide sequence ID" value="NZ_UGRY01000002.1"/>
</dbReference>
<protein>
    <submittedName>
        <fullName evidence="2">Uncharacterized protein</fullName>
    </submittedName>
</protein>
<accession>A0A378Y8E4</accession>
<organism evidence="2 3">
    <name type="scientific">Nocardia otitidiscaviarum</name>
    <dbReference type="NCBI Taxonomy" id="1823"/>
    <lineage>
        <taxon>Bacteria</taxon>
        <taxon>Bacillati</taxon>
        <taxon>Actinomycetota</taxon>
        <taxon>Actinomycetes</taxon>
        <taxon>Mycobacteriales</taxon>
        <taxon>Nocardiaceae</taxon>
        <taxon>Nocardia</taxon>
    </lineage>
</organism>
<evidence type="ECO:0000313" key="3">
    <source>
        <dbReference type="Proteomes" id="UP000255467"/>
    </source>
</evidence>
<dbReference type="STRING" id="1406858.GCA_000710895_01671"/>
<evidence type="ECO:0000256" key="1">
    <source>
        <dbReference type="SAM" id="MobiDB-lite"/>
    </source>
</evidence>
<sequence>MARDRDGVLREARDILSQSEDLERKAGLAVQVHEADLAYHQAAERLSAAYDAALDGGWSPAQLGELGLSRPRHPEPIGKRPTRIARRQ</sequence>
<dbReference type="AlphaFoldDB" id="A0A378Y8E4"/>
<keyword evidence="3" id="KW-1185">Reference proteome</keyword>
<gene>
    <name evidence="2" type="ORF">NCTC1934_00250</name>
</gene>
<dbReference type="EMBL" id="UGRY01000002">
    <property type="protein sequence ID" value="SUA72820.1"/>
    <property type="molecule type" value="Genomic_DNA"/>
</dbReference>
<feature type="region of interest" description="Disordered" evidence="1">
    <location>
        <begin position="65"/>
        <end position="88"/>
    </location>
</feature>
<dbReference type="Proteomes" id="UP000255467">
    <property type="component" value="Unassembled WGS sequence"/>
</dbReference>
<name>A0A378Y8E4_9NOCA</name>